<evidence type="ECO:0000313" key="8">
    <source>
        <dbReference type="Proteomes" id="UP001283341"/>
    </source>
</evidence>
<reference evidence="7" key="1">
    <citation type="journal article" date="2023" name="Mol. Phylogenet. Evol.">
        <title>Genome-scale phylogeny and comparative genomics of the fungal order Sordariales.</title>
        <authorList>
            <person name="Hensen N."/>
            <person name="Bonometti L."/>
            <person name="Westerberg I."/>
            <person name="Brannstrom I.O."/>
            <person name="Guillou S."/>
            <person name="Cros-Aarteil S."/>
            <person name="Calhoun S."/>
            <person name="Haridas S."/>
            <person name="Kuo A."/>
            <person name="Mondo S."/>
            <person name="Pangilinan J."/>
            <person name="Riley R."/>
            <person name="LaButti K."/>
            <person name="Andreopoulos B."/>
            <person name="Lipzen A."/>
            <person name="Chen C."/>
            <person name="Yan M."/>
            <person name="Daum C."/>
            <person name="Ng V."/>
            <person name="Clum A."/>
            <person name="Steindorff A."/>
            <person name="Ohm R.A."/>
            <person name="Martin F."/>
            <person name="Silar P."/>
            <person name="Natvig D.O."/>
            <person name="Lalanne C."/>
            <person name="Gautier V."/>
            <person name="Ament-Velasquez S.L."/>
            <person name="Kruys A."/>
            <person name="Hutchinson M.I."/>
            <person name="Powell A.J."/>
            <person name="Barry K."/>
            <person name="Miller A.N."/>
            <person name="Grigoriev I.V."/>
            <person name="Debuchy R."/>
            <person name="Gladieux P."/>
            <person name="Hiltunen Thoren M."/>
            <person name="Johannesson H."/>
        </authorList>
    </citation>
    <scope>NUCLEOTIDE SEQUENCE</scope>
    <source>
        <strain evidence="7">CBS 118394</strain>
    </source>
</reference>
<evidence type="ECO:0000259" key="6">
    <source>
        <dbReference type="PROSITE" id="PS51387"/>
    </source>
</evidence>
<dbReference type="GO" id="GO:0071949">
    <property type="term" value="F:FAD binding"/>
    <property type="evidence" value="ECO:0007669"/>
    <property type="project" value="InterPro"/>
</dbReference>
<evidence type="ECO:0000256" key="3">
    <source>
        <dbReference type="ARBA" id="ARBA00022827"/>
    </source>
</evidence>
<evidence type="ECO:0000256" key="4">
    <source>
        <dbReference type="ARBA" id="ARBA00023002"/>
    </source>
</evidence>
<keyword evidence="2" id="KW-0285">Flavoprotein</keyword>
<dbReference type="Gene3D" id="3.30.465.10">
    <property type="match status" value="1"/>
</dbReference>
<comment type="similarity">
    <text evidence="1">Belongs to the oxygen-dependent FAD-linked oxidoreductase family.</text>
</comment>
<keyword evidence="8" id="KW-1185">Reference proteome</keyword>
<feature type="signal peptide" evidence="5">
    <location>
        <begin position="1"/>
        <end position="19"/>
    </location>
</feature>
<evidence type="ECO:0000256" key="1">
    <source>
        <dbReference type="ARBA" id="ARBA00005466"/>
    </source>
</evidence>
<evidence type="ECO:0000256" key="2">
    <source>
        <dbReference type="ARBA" id="ARBA00022630"/>
    </source>
</evidence>
<feature type="domain" description="FAD-binding PCMH-type" evidence="6">
    <location>
        <begin position="63"/>
        <end position="233"/>
    </location>
</feature>
<dbReference type="InterPro" id="IPR036318">
    <property type="entry name" value="FAD-bd_PCMH-like_sf"/>
</dbReference>
<dbReference type="EMBL" id="JAUEDM010000007">
    <property type="protein sequence ID" value="KAK3313645.1"/>
    <property type="molecule type" value="Genomic_DNA"/>
</dbReference>
<evidence type="ECO:0000313" key="7">
    <source>
        <dbReference type="EMBL" id="KAK3313645.1"/>
    </source>
</evidence>
<keyword evidence="3" id="KW-0274">FAD</keyword>
<evidence type="ECO:0000256" key="5">
    <source>
        <dbReference type="SAM" id="SignalP"/>
    </source>
</evidence>
<name>A0AAE0HVG5_9PEZI</name>
<dbReference type="GO" id="GO:0016491">
    <property type="term" value="F:oxidoreductase activity"/>
    <property type="evidence" value="ECO:0007669"/>
    <property type="project" value="UniProtKB-KW"/>
</dbReference>
<gene>
    <name evidence="7" type="ORF">B0H66DRAFT_629614</name>
</gene>
<dbReference type="AlphaFoldDB" id="A0AAE0HVG5"/>
<dbReference type="Gene3D" id="3.30.43.10">
    <property type="entry name" value="Uridine Diphospho-n-acetylenolpyruvylglucosamine Reductase, domain 2"/>
    <property type="match status" value="1"/>
</dbReference>
<dbReference type="PANTHER" id="PTHR42973">
    <property type="entry name" value="BINDING OXIDOREDUCTASE, PUTATIVE (AFU_ORTHOLOGUE AFUA_1G17690)-RELATED"/>
    <property type="match status" value="1"/>
</dbReference>
<accession>A0AAE0HVG5</accession>
<dbReference type="InterPro" id="IPR016169">
    <property type="entry name" value="FAD-bd_PCMH_sub2"/>
</dbReference>
<dbReference type="InterPro" id="IPR016166">
    <property type="entry name" value="FAD-bd_PCMH"/>
</dbReference>
<sequence length="488" mass="52726">MARFFLLQALLAALPLVSATIKKSDATVICEDIDSKISSASDVIFPIQALSFASATNHWYFSSSQTPACVLQVGSVADLSTAMKVIGASRTPFAIMSGGHASNPGFSSTTGVHISLSRMDQVVLSPDNKIAEIGVGNHWSDVFKKLEGTGYNVVGGRTLGPGVGGFTLGGGYSWKTNQFGLTCDTVKSFNLVLPNGTFTKVSATQNPDLFFALKGGMNRFGVVTSVELYTHEQSPQVYGGIAIYPGSSVNALINATSRFFYENTDPRAAVITTLEAGVAGTTALALFFYDGPEKPASFKLFDGITPILNSARKQTFSDFVAGIPAPLSQLRNPRGTFITLSTSELTQRFVEAVKAETDAISEVMALHSGTVASYDIEPFTPYGQYATDSAYPHESSPLPLNLYFAWVLESEDEWWHNKMRESIATLRQVAIEEGIYTDSTHFPSYPNYAITGTPAEELYGPRNAARLRVIRDRVDPDRIMELAGGFEI</sequence>
<comment type="caution">
    <text evidence="7">The sequence shown here is derived from an EMBL/GenBank/DDBJ whole genome shotgun (WGS) entry which is preliminary data.</text>
</comment>
<dbReference type="InterPro" id="IPR016167">
    <property type="entry name" value="FAD-bd_PCMH_sub1"/>
</dbReference>
<organism evidence="7 8">
    <name type="scientific">Apodospora peruviana</name>
    <dbReference type="NCBI Taxonomy" id="516989"/>
    <lineage>
        <taxon>Eukaryota</taxon>
        <taxon>Fungi</taxon>
        <taxon>Dikarya</taxon>
        <taxon>Ascomycota</taxon>
        <taxon>Pezizomycotina</taxon>
        <taxon>Sordariomycetes</taxon>
        <taxon>Sordariomycetidae</taxon>
        <taxon>Sordariales</taxon>
        <taxon>Lasiosphaeriaceae</taxon>
        <taxon>Apodospora</taxon>
    </lineage>
</organism>
<dbReference type="Proteomes" id="UP001283341">
    <property type="component" value="Unassembled WGS sequence"/>
</dbReference>
<dbReference type="InterPro" id="IPR050416">
    <property type="entry name" value="FAD-linked_Oxidoreductase"/>
</dbReference>
<dbReference type="Pfam" id="PF01565">
    <property type="entry name" value="FAD_binding_4"/>
    <property type="match status" value="1"/>
</dbReference>
<dbReference type="SUPFAM" id="SSF56176">
    <property type="entry name" value="FAD-binding/transporter-associated domain-like"/>
    <property type="match status" value="1"/>
</dbReference>
<dbReference type="PROSITE" id="PS51387">
    <property type="entry name" value="FAD_PCMH"/>
    <property type="match status" value="1"/>
</dbReference>
<protein>
    <recommendedName>
        <fullName evidence="6">FAD-binding PCMH-type domain-containing protein</fullName>
    </recommendedName>
</protein>
<keyword evidence="4" id="KW-0560">Oxidoreductase</keyword>
<dbReference type="Gene3D" id="3.40.462.20">
    <property type="match status" value="1"/>
</dbReference>
<feature type="chain" id="PRO_5042003322" description="FAD-binding PCMH-type domain-containing protein" evidence="5">
    <location>
        <begin position="20"/>
        <end position="488"/>
    </location>
</feature>
<dbReference type="InterPro" id="IPR006094">
    <property type="entry name" value="Oxid_FAD_bind_N"/>
</dbReference>
<proteinExistence type="inferred from homology"/>
<keyword evidence="5" id="KW-0732">Signal</keyword>
<dbReference type="PANTHER" id="PTHR42973:SF13">
    <property type="entry name" value="FAD-BINDING PCMH-TYPE DOMAIN-CONTAINING PROTEIN"/>
    <property type="match status" value="1"/>
</dbReference>
<reference evidence="7" key="2">
    <citation type="submission" date="2023-06" db="EMBL/GenBank/DDBJ databases">
        <authorList>
            <consortium name="Lawrence Berkeley National Laboratory"/>
            <person name="Haridas S."/>
            <person name="Hensen N."/>
            <person name="Bonometti L."/>
            <person name="Westerberg I."/>
            <person name="Brannstrom I.O."/>
            <person name="Guillou S."/>
            <person name="Cros-Aarteil S."/>
            <person name="Calhoun S."/>
            <person name="Kuo A."/>
            <person name="Mondo S."/>
            <person name="Pangilinan J."/>
            <person name="Riley R."/>
            <person name="Labutti K."/>
            <person name="Andreopoulos B."/>
            <person name="Lipzen A."/>
            <person name="Chen C."/>
            <person name="Yanf M."/>
            <person name="Daum C."/>
            <person name="Ng V."/>
            <person name="Clum A."/>
            <person name="Steindorff A."/>
            <person name="Ohm R."/>
            <person name="Martin F."/>
            <person name="Silar P."/>
            <person name="Natvig D."/>
            <person name="Lalanne C."/>
            <person name="Gautier V."/>
            <person name="Ament-Velasquez S.L."/>
            <person name="Kruys A."/>
            <person name="Hutchinson M.I."/>
            <person name="Powell A.J."/>
            <person name="Barry K."/>
            <person name="Miller A.N."/>
            <person name="Grigoriev I.V."/>
            <person name="Debuchy R."/>
            <person name="Gladieux P."/>
            <person name="Thoren M.H."/>
            <person name="Johannesson H."/>
        </authorList>
    </citation>
    <scope>NUCLEOTIDE SEQUENCE</scope>
    <source>
        <strain evidence="7">CBS 118394</strain>
    </source>
</reference>